<dbReference type="PROSITE" id="PS50109">
    <property type="entry name" value="HIS_KIN"/>
    <property type="match status" value="1"/>
</dbReference>
<keyword evidence="16" id="KW-1185">Reference proteome</keyword>
<feature type="transmembrane region" description="Helical" evidence="13">
    <location>
        <begin position="120"/>
        <end position="142"/>
    </location>
</feature>
<keyword evidence="12 13" id="KW-0472">Membrane</keyword>
<dbReference type="FunFam" id="3.30.565.10:FF:000023">
    <property type="entry name" value="PAS domain-containing sensor histidine kinase"/>
    <property type="match status" value="1"/>
</dbReference>
<organism evidence="15 16">
    <name type="scientific">Tranquillimonas alkanivorans</name>
    <dbReference type="NCBI Taxonomy" id="441119"/>
    <lineage>
        <taxon>Bacteria</taxon>
        <taxon>Pseudomonadati</taxon>
        <taxon>Pseudomonadota</taxon>
        <taxon>Alphaproteobacteria</taxon>
        <taxon>Rhodobacterales</taxon>
        <taxon>Roseobacteraceae</taxon>
        <taxon>Tranquillimonas</taxon>
    </lineage>
</organism>
<dbReference type="FunFam" id="1.10.287.130:FF:000001">
    <property type="entry name" value="Two-component sensor histidine kinase"/>
    <property type="match status" value="1"/>
</dbReference>
<dbReference type="SMART" id="SM00387">
    <property type="entry name" value="HATPase_c"/>
    <property type="match status" value="1"/>
</dbReference>
<dbReference type="AlphaFoldDB" id="A0A1I5Q7S3"/>
<sequence>MTSQDIQTRRPGSSGVRAARSALHRSIRSVIRTTSLANVPTERLETQMRDFVSGGIALFWQRQGMYIGAGLLAAIYYDLTQAIICFLLLQLTDLADTILSKRVLKRVGGSRRMVRRYHNLLLLTSFLSSLAVAYFTLSVAALEGEGTHFAPLFFLFAAGLFAAVNNHQLPRVLLVRLVVYGAVFLYIPAADLIALRPPLSSPLWMGMFTVGFVLFFVIECSIIFLQMYRSNLDRIDELKRERDRATKAYEVKSQFVSVVSHELRTPLTSIIGSLSLLQSGLFTKQPERAESIVEIAYKNGRRLSDLINDLLDLQKIESGQMRYSFQCVDLNDLVEEAVRMMDGYADQADVRLDFEPASRELFVRADRGRLAQVVNNLLSNAVKFSHKGGTVRVAVHEADGRARVSVEDTGTGIPEDARERVFGKFSQVDSSDHRSYQGTGLGLNIAQQIMQAHDGTIDYESVYGDGTTFTLELDVAE</sequence>
<keyword evidence="13" id="KW-0812">Transmembrane</keyword>
<dbReference type="PANTHER" id="PTHR43711:SF1">
    <property type="entry name" value="HISTIDINE KINASE 1"/>
    <property type="match status" value="1"/>
</dbReference>
<accession>A0A1I5Q7S3</accession>
<feature type="domain" description="Histidine kinase" evidence="14">
    <location>
        <begin position="258"/>
        <end position="477"/>
    </location>
</feature>
<feature type="transmembrane region" description="Helical" evidence="13">
    <location>
        <begin position="203"/>
        <end position="225"/>
    </location>
</feature>
<keyword evidence="7" id="KW-0808">Transferase</keyword>
<dbReference type="PANTHER" id="PTHR43711">
    <property type="entry name" value="TWO-COMPONENT HISTIDINE KINASE"/>
    <property type="match status" value="1"/>
</dbReference>
<evidence type="ECO:0000259" key="14">
    <source>
        <dbReference type="PROSITE" id="PS50109"/>
    </source>
</evidence>
<keyword evidence="10" id="KW-0067">ATP-binding</keyword>
<evidence type="ECO:0000256" key="3">
    <source>
        <dbReference type="ARBA" id="ARBA00004314"/>
    </source>
</evidence>
<comment type="subcellular location">
    <subcellularLocation>
        <location evidence="2">Cell membrane</location>
    </subcellularLocation>
    <subcellularLocation>
        <location evidence="3">Membrane raft</location>
        <topology evidence="3">Multi-pass membrane protein</topology>
    </subcellularLocation>
</comment>
<dbReference type="PRINTS" id="PR00344">
    <property type="entry name" value="BCTRLSENSOR"/>
</dbReference>
<dbReference type="SUPFAM" id="SSF55874">
    <property type="entry name" value="ATPase domain of HSP90 chaperone/DNA topoisomerase II/histidine kinase"/>
    <property type="match status" value="1"/>
</dbReference>
<dbReference type="InterPro" id="IPR004358">
    <property type="entry name" value="Sig_transdc_His_kin-like_C"/>
</dbReference>
<name>A0A1I5Q7S3_9RHOB</name>
<dbReference type="Gene3D" id="3.30.565.10">
    <property type="entry name" value="Histidine kinase-like ATPase, C-terminal domain"/>
    <property type="match status" value="1"/>
</dbReference>
<feature type="transmembrane region" description="Helical" evidence="13">
    <location>
        <begin position="177"/>
        <end position="197"/>
    </location>
</feature>
<evidence type="ECO:0000313" key="15">
    <source>
        <dbReference type="EMBL" id="SFP42269.1"/>
    </source>
</evidence>
<dbReference type="CDD" id="cd00082">
    <property type="entry name" value="HisKA"/>
    <property type="match status" value="1"/>
</dbReference>
<protein>
    <recommendedName>
        <fullName evidence="4">histidine kinase</fullName>
        <ecNumber evidence="4">2.7.13.3</ecNumber>
    </recommendedName>
</protein>
<dbReference type="InterPro" id="IPR036890">
    <property type="entry name" value="HATPase_C_sf"/>
</dbReference>
<dbReference type="InterPro" id="IPR005467">
    <property type="entry name" value="His_kinase_dom"/>
</dbReference>
<keyword evidence="5" id="KW-1003">Cell membrane</keyword>
<dbReference type="EC" id="2.7.13.3" evidence="4"/>
<evidence type="ECO:0000256" key="4">
    <source>
        <dbReference type="ARBA" id="ARBA00012438"/>
    </source>
</evidence>
<evidence type="ECO:0000256" key="6">
    <source>
        <dbReference type="ARBA" id="ARBA00022553"/>
    </source>
</evidence>
<evidence type="ECO:0000313" key="16">
    <source>
        <dbReference type="Proteomes" id="UP000199356"/>
    </source>
</evidence>
<evidence type="ECO:0000256" key="10">
    <source>
        <dbReference type="ARBA" id="ARBA00022840"/>
    </source>
</evidence>
<dbReference type="InterPro" id="IPR003661">
    <property type="entry name" value="HisK_dim/P_dom"/>
</dbReference>
<dbReference type="Pfam" id="PF00512">
    <property type="entry name" value="HisKA"/>
    <property type="match status" value="1"/>
</dbReference>
<dbReference type="OrthoDB" id="7179697at2"/>
<dbReference type="Proteomes" id="UP000199356">
    <property type="component" value="Unassembled WGS sequence"/>
</dbReference>
<evidence type="ECO:0000256" key="11">
    <source>
        <dbReference type="ARBA" id="ARBA00023012"/>
    </source>
</evidence>
<keyword evidence="9 15" id="KW-0418">Kinase</keyword>
<evidence type="ECO:0000256" key="5">
    <source>
        <dbReference type="ARBA" id="ARBA00022475"/>
    </source>
</evidence>
<dbReference type="InterPro" id="IPR003594">
    <property type="entry name" value="HATPase_dom"/>
</dbReference>
<dbReference type="CDD" id="cd16922">
    <property type="entry name" value="HATPase_EvgS-ArcB-TorS-like"/>
    <property type="match status" value="1"/>
</dbReference>
<dbReference type="EMBL" id="FOXA01000006">
    <property type="protein sequence ID" value="SFP42269.1"/>
    <property type="molecule type" value="Genomic_DNA"/>
</dbReference>
<dbReference type="SMART" id="SM00388">
    <property type="entry name" value="HisKA"/>
    <property type="match status" value="1"/>
</dbReference>
<gene>
    <name evidence="15" type="ORF">SAMN04488047_106105</name>
</gene>
<dbReference type="GO" id="GO:0045121">
    <property type="term" value="C:membrane raft"/>
    <property type="evidence" value="ECO:0007669"/>
    <property type="project" value="UniProtKB-SubCell"/>
</dbReference>
<evidence type="ECO:0000256" key="13">
    <source>
        <dbReference type="SAM" id="Phobius"/>
    </source>
</evidence>
<dbReference type="STRING" id="441119.SAMN04488047_106105"/>
<dbReference type="GO" id="GO:0005524">
    <property type="term" value="F:ATP binding"/>
    <property type="evidence" value="ECO:0007669"/>
    <property type="project" value="UniProtKB-KW"/>
</dbReference>
<feature type="transmembrane region" description="Helical" evidence="13">
    <location>
        <begin position="148"/>
        <end position="165"/>
    </location>
</feature>
<dbReference type="GO" id="GO:0000155">
    <property type="term" value="F:phosphorelay sensor kinase activity"/>
    <property type="evidence" value="ECO:0007669"/>
    <property type="project" value="InterPro"/>
</dbReference>
<comment type="catalytic activity">
    <reaction evidence="1">
        <text>ATP + protein L-histidine = ADP + protein N-phospho-L-histidine.</text>
        <dbReference type="EC" id="2.7.13.3"/>
    </reaction>
</comment>
<keyword evidence="13" id="KW-1133">Transmembrane helix</keyword>
<dbReference type="Gene3D" id="1.10.287.130">
    <property type="match status" value="1"/>
</dbReference>
<evidence type="ECO:0000256" key="12">
    <source>
        <dbReference type="ARBA" id="ARBA00023136"/>
    </source>
</evidence>
<keyword evidence="11" id="KW-0902">Two-component regulatory system</keyword>
<proteinExistence type="predicted"/>
<dbReference type="InterPro" id="IPR050736">
    <property type="entry name" value="Sensor_HK_Regulatory"/>
</dbReference>
<dbReference type="RefSeq" id="WP_093420897.1">
    <property type="nucleotide sequence ID" value="NZ_FOXA01000006.1"/>
</dbReference>
<evidence type="ECO:0000256" key="1">
    <source>
        <dbReference type="ARBA" id="ARBA00000085"/>
    </source>
</evidence>
<evidence type="ECO:0000256" key="8">
    <source>
        <dbReference type="ARBA" id="ARBA00022741"/>
    </source>
</evidence>
<reference evidence="15 16" key="1">
    <citation type="submission" date="2016-10" db="EMBL/GenBank/DDBJ databases">
        <authorList>
            <person name="de Groot N.N."/>
        </authorList>
    </citation>
    <scope>NUCLEOTIDE SEQUENCE [LARGE SCALE GENOMIC DNA]</scope>
    <source>
        <strain evidence="15 16">DSM 19547</strain>
    </source>
</reference>
<keyword evidence="6" id="KW-0597">Phosphoprotein</keyword>
<evidence type="ECO:0000256" key="9">
    <source>
        <dbReference type="ARBA" id="ARBA00022777"/>
    </source>
</evidence>
<evidence type="ECO:0000256" key="7">
    <source>
        <dbReference type="ARBA" id="ARBA00022679"/>
    </source>
</evidence>
<dbReference type="InterPro" id="IPR036097">
    <property type="entry name" value="HisK_dim/P_sf"/>
</dbReference>
<dbReference type="Pfam" id="PF02518">
    <property type="entry name" value="HATPase_c"/>
    <property type="match status" value="1"/>
</dbReference>
<keyword evidence="8" id="KW-0547">Nucleotide-binding</keyword>
<dbReference type="SUPFAM" id="SSF47384">
    <property type="entry name" value="Homodimeric domain of signal transducing histidine kinase"/>
    <property type="match status" value="1"/>
</dbReference>
<evidence type="ECO:0000256" key="2">
    <source>
        <dbReference type="ARBA" id="ARBA00004236"/>
    </source>
</evidence>
<dbReference type="GO" id="GO:0005886">
    <property type="term" value="C:plasma membrane"/>
    <property type="evidence" value="ECO:0007669"/>
    <property type="project" value="UniProtKB-SubCell"/>
</dbReference>